<name>A0A9P4IMM8_9PEZI</name>
<feature type="chain" id="PRO_5040481677" evidence="1">
    <location>
        <begin position="24"/>
        <end position="174"/>
    </location>
</feature>
<protein>
    <submittedName>
        <fullName evidence="2">Uncharacterized protein</fullName>
    </submittedName>
</protein>
<dbReference type="Proteomes" id="UP000799772">
    <property type="component" value="Unassembled WGS sequence"/>
</dbReference>
<keyword evidence="3" id="KW-1185">Reference proteome</keyword>
<dbReference type="OrthoDB" id="3775341at2759"/>
<sequence>MVSGFVLKGLALVCLGASMFVSALPEPEPNYKPFPTYDPTPNNPTCPASTPFTTVYVSSFQVVDTLVVTRYVSTTVKTTATLKRSCPTFQTIVDYPDPRTKCAFNSKTCTVPLCLAISTLTKPCNTDPCCPSTIPTQTLYQPCPTGCPTGCGGTTWEALQPPCPTIAPSPMPKP</sequence>
<proteinExistence type="predicted"/>
<evidence type="ECO:0000313" key="2">
    <source>
        <dbReference type="EMBL" id="KAF2102577.1"/>
    </source>
</evidence>
<gene>
    <name evidence="2" type="ORF">NA57DRAFT_71566</name>
</gene>
<feature type="signal peptide" evidence="1">
    <location>
        <begin position="1"/>
        <end position="23"/>
    </location>
</feature>
<accession>A0A9P4IMM8</accession>
<organism evidence="2 3">
    <name type="scientific">Rhizodiscina lignyota</name>
    <dbReference type="NCBI Taxonomy" id="1504668"/>
    <lineage>
        <taxon>Eukaryota</taxon>
        <taxon>Fungi</taxon>
        <taxon>Dikarya</taxon>
        <taxon>Ascomycota</taxon>
        <taxon>Pezizomycotina</taxon>
        <taxon>Dothideomycetes</taxon>
        <taxon>Pleosporomycetidae</taxon>
        <taxon>Aulographales</taxon>
        <taxon>Rhizodiscinaceae</taxon>
        <taxon>Rhizodiscina</taxon>
    </lineage>
</organism>
<dbReference type="AlphaFoldDB" id="A0A9P4IMM8"/>
<keyword evidence="1" id="KW-0732">Signal</keyword>
<reference evidence="2" key="1">
    <citation type="journal article" date="2020" name="Stud. Mycol.">
        <title>101 Dothideomycetes genomes: a test case for predicting lifestyles and emergence of pathogens.</title>
        <authorList>
            <person name="Haridas S."/>
            <person name="Albert R."/>
            <person name="Binder M."/>
            <person name="Bloem J."/>
            <person name="Labutti K."/>
            <person name="Salamov A."/>
            <person name="Andreopoulos B."/>
            <person name="Baker S."/>
            <person name="Barry K."/>
            <person name="Bills G."/>
            <person name="Bluhm B."/>
            <person name="Cannon C."/>
            <person name="Castanera R."/>
            <person name="Culley D."/>
            <person name="Daum C."/>
            <person name="Ezra D."/>
            <person name="Gonzalez J."/>
            <person name="Henrissat B."/>
            <person name="Kuo A."/>
            <person name="Liang C."/>
            <person name="Lipzen A."/>
            <person name="Lutzoni F."/>
            <person name="Magnuson J."/>
            <person name="Mondo S."/>
            <person name="Nolan M."/>
            <person name="Ohm R."/>
            <person name="Pangilinan J."/>
            <person name="Park H.-J."/>
            <person name="Ramirez L."/>
            <person name="Alfaro M."/>
            <person name="Sun H."/>
            <person name="Tritt A."/>
            <person name="Yoshinaga Y."/>
            <person name="Zwiers L.-H."/>
            <person name="Turgeon B."/>
            <person name="Goodwin S."/>
            <person name="Spatafora J."/>
            <person name="Crous P."/>
            <person name="Grigoriev I."/>
        </authorList>
    </citation>
    <scope>NUCLEOTIDE SEQUENCE</scope>
    <source>
        <strain evidence="2">CBS 133067</strain>
    </source>
</reference>
<comment type="caution">
    <text evidence="2">The sequence shown here is derived from an EMBL/GenBank/DDBJ whole genome shotgun (WGS) entry which is preliminary data.</text>
</comment>
<evidence type="ECO:0000256" key="1">
    <source>
        <dbReference type="SAM" id="SignalP"/>
    </source>
</evidence>
<evidence type="ECO:0000313" key="3">
    <source>
        <dbReference type="Proteomes" id="UP000799772"/>
    </source>
</evidence>
<dbReference type="EMBL" id="ML978122">
    <property type="protein sequence ID" value="KAF2102577.1"/>
    <property type="molecule type" value="Genomic_DNA"/>
</dbReference>